<evidence type="ECO:0000313" key="3">
    <source>
        <dbReference type="EMBL" id="MDM1551681.1"/>
    </source>
</evidence>
<dbReference type="PANTHER" id="PTHR46825:SF9">
    <property type="entry name" value="BETA-LACTAMASE-RELATED DOMAIN-CONTAINING PROTEIN"/>
    <property type="match status" value="1"/>
</dbReference>
<dbReference type="InterPro" id="IPR001466">
    <property type="entry name" value="Beta-lactam-related"/>
</dbReference>
<organism evidence="3 4">
    <name type="scientific">Empedobacter falsenii</name>
    <dbReference type="NCBI Taxonomy" id="343874"/>
    <lineage>
        <taxon>Bacteria</taxon>
        <taxon>Pseudomonadati</taxon>
        <taxon>Bacteroidota</taxon>
        <taxon>Flavobacteriia</taxon>
        <taxon>Flavobacteriales</taxon>
        <taxon>Weeksellaceae</taxon>
        <taxon>Empedobacter</taxon>
    </lineage>
</organism>
<dbReference type="InterPro" id="IPR050491">
    <property type="entry name" value="AmpC-like"/>
</dbReference>
<dbReference type="SUPFAM" id="SSF56601">
    <property type="entry name" value="beta-lactamase/transpeptidase-like"/>
    <property type="match status" value="1"/>
</dbReference>
<name>A0AAW7DI74_9FLAO</name>
<feature type="signal peptide" evidence="1">
    <location>
        <begin position="1"/>
        <end position="22"/>
    </location>
</feature>
<dbReference type="EMBL" id="JACALR010000004">
    <property type="protein sequence ID" value="MDM1551681.1"/>
    <property type="molecule type" value="Genomic_DNA"/>
</dbReference>
<sequence length="345" mass="39467">MKTLLKILTLGLICLICEPIFAQKNAQLKLDFEKIICSKHSFPFNGVVIVSKNGKTIYEKVHGFKNFEEKIALNKSNQFEIMSNSKLFTSVLILKEVEKGNINLQKSIKTYLPEITQSWADSVTVHQLLNHTHGIQDINKPLLFKPGTEFKYGNYSNVLLGKILTNVTNKTFRELATNLFKEIGLNETFVYSKTEKHQLVQGYFYRNDSLFPNYQTMITEEDLPADGIISTANDLVKWNNLLHNGKILQPETYQLLITPSTLSQHDVFGKIPQGYAYNIRNITENNINYIGHTGLGDGFSAINIYFPKSKVSLVVLQNIMPNTSEDYYFYEKQFKNSLLESNLVR</sequence>
<dbReference type="RefSeq" id="WP_286486220.1">
    <property type="nucleotide sequence ID" value="NZ_JACALR010000004.1"/>
</dbReference>
<gene>
    <name evidence="3" type="ORF">HX095_10710</name>
</gene>
<feature type="domain" description="Beta-lactamase-related" evidence="2">
    <location>
        <begin position="47"/>
        <end position="324"/>
    </location>
</feature>
<proteinExistence type="predicted"/>
<accession>A0AAW7DI74</accession>
<evidence type="ECO:0000259" key="2">
    <source>
        <dbReference type="Pfam" id="PF00144"/>
    </source>
</evidence>
<dbReference type="InterPro" id="IPR012338">
    <property type="entry name" value="Beta-lactam/transpept-like"/>
</dbReference>
<keyword evidence="1" id="KW-0732">Signal</keyword>
<evidence type="ECO:0000313" key="4">
    <source>
        <dbReference type="Proteomes" id="UP001173578"/>
    </source>
</evidence>
<dbReference type="Gene3D" id="3.40.710.10">
    <property type="entry name" value="DD-peptidase/beta-lactamase superfamily"/>
    <property type="match status" value="1"/>
</dbReference>
<dbReference type="AlphaFoldDB" id="A0AAW7DI74"/>
<dbReference type="Proteomes" id="UP001173578">
    <property type="component" value="Unassembled WGS sequence"/>
</dbReference>
<reference evidence="3" key="2">
    <citation type="journal article" date="2022" name="Sci. Total Environ.">
        <title>Prevalence, transmission, and molecular epidemiology of tet(X)-positive bacteria among humans, animals, and environmental niches in China: An epidemiological, and genomic-based study.</title>
        <authorList>
            <person name="Dong N."/>
            <person name="Zeng Y."/>
            <person name="Cai C."/>
            <person name="Sun C."/>
            <person name="Lu J."/>
            <person name="Liu C."/>
            <person name="Zhou H."/>
            <person name="Sun Q."/>
            <person name="Shu L."/>
            <person name="Wang H."/>
            <person name="Wang Y."/>
            <person name="Wang S."/>
            <person name="Wu C."/>
            <person name="Chan E.W."/>
            <person name="Chen G."/>
            <person name="Shen Z."/>
            <person name="Chen S."/>
            <person name="Zhang R."/>
        </authorList>
    </citation>
    <scope>NUCLEOTIDE SEQUENCE</scope>
    <source>
        <strain evidence="3">210</strain>
    </source>
</reference>
<protein>
    <submittedName>
        <fullName evidence="3">Beta-lactamase family protein</fullName>
    </submittedName>
</protein>
<evidence type="ECO:0000256" key="1">
    <source>
        <dbReference type="SAM" id="SignalP"/>
    </source>
</evidence>
<dbReference type="PANTHER" id="PTHR46825">
    <property type="entry name" value="D-ALANYL-D-ALANINE-CARBOXYPEPTIDASE/ENDOPEPTIDASE AMPH"/>
    <property type="match status" value="1"/>
</dbReference>
<feature type="chain" id="PRO_5043925002" evidence="1">
    <location>
        <begin position="23"/>
        <end position="345"/>
    </location>
</feature>
<comment type="caution">
    <text evidence="3">The sequence shown here is derived from an EMBL/GenBank/DDBJ whole genome shotgun (WGS) entry which is preliminary data.</text>
</comment>
<reference evidence="3" key="1">
    <citation type="submission" date="2020-06" db="EMBL/GenBank/DDBJ databases">
        <authorList>
            <person name="Dong N."/>
        </authorList>
    </citation>
    <scope>NUCLEOTIDE SEQUENCE</scope>
    <source>
        <strain evidence="3">210</strain>
    </source>
</reference>
<dbReference type="Pfam" id="PF00144">
    <property type="entry name" value="Beta-lactamase"/>
    <property type="match status" value="1"/>
</dbReference>